<dbReference type="Proteomes" id="UP000076738">
    <property type="component" value="Unassembled WGS sequence"/>
</dbReference>
<evidence type="ECO:0000256" key="5">
    <source>
        <dbReference type="ARBA" id="ARBA00023136"/>
    </source>
</evidence>
<feature type="domain" description="WSC" evidence="9">
    <location>
        <begin position="291"/>
        <end position="384"/>
    </location>
</feature>
<sequence length="836" mass="87978">MLSTLFLPLLSLSLGAYSLPQPTPTPTPPPIVRVAPALHARATTGIWSSIGCYADAGSHALTATAVNYGGTDVEYCESWCQQQSFSLAGVSNGNQCHCDNAIRNGNGPAASSACSLPCAGNSAEICGGGHYLNIYSYKTVTVTASTSTTSTTSTTSRTTTATTTSPPTGGSWSSVGCYVDGGSHALTATAANYAGNDVEYCENWCLQRSFTFAGMRNGNGCACDNAIRNNEAKAAESACSLPCAGDSSEICGGGHYVNIYAYKTGAGTTTTTTTTTTKTTTTTSASASATGWANLGCRVDTSDRALTGPMQQVNTNTIESCEQFCSSQGYVYAGVEYGTQCFCGNTLSNGAGGTTSSSDCNVACAGNSAETCGGSYRLNLYSHIGATASASSTMTSTSTAATSTTTGGSSTGGNGQKLVVAHHMVGNTYPYQQSDWANDIALASANGIDGFALNYGSDSWQPARLADAYAAATSYPNFRLFLSADMSSVSGSSTGDATNLANQVNQFINHPNQLKYNGGVVLSTFSGESSYFGQSSVNAGWQSVINQISVAVTFIPAWFVDPSTFGNYPVLSGAFNWNGGWPMSNTDITFSSDQQWISGLNGKLYIAPVTPNFFTHYSPQTYNKNWIYRNDDNLYATRWEMMIQNRAQIAITEIITWNDYGESHYIGPIEGAQPNSQAWVNGYPHTAWLDMTGYYASAFKTGVYPSIPKDKIYIYARPHPKAAQACCDSVAQPSNWQNTDDNFYVVVMATAAGTIILGTPPTPSSNSPTAAAASPSTAAVTAGVNKYKLALTPSNGMRATLMRGATQVLDLWPQDYVFNPTPSVYNFNAYVNMAST</sequence>
<dbReference type="AlphaFoldDB" id="A0A167GQ01"/>
<gene>
    <name evidence="10" type="ORF">CALVIDRAFT_506325</name>
</gene>
<organism evidence="10 11">
    <name type="scientific">Calocera viscosa (strain TUFC12733)</name>
    <dbReference type="NCBI Taxonomy" id="1330018"/>
    <lineage>
        <taxon>Eukaryota</taxon>
        <taxon>Fungi</taxon>
        <taxon>Dikarya</taxon>
        <taxon>Basidiomycota</taxon>
        <taxon>Agaricomycotina</taxon>
        <taxon>Dacrymycetes</taxon>
        <taxon>Dacrymycetales</taxon>
        <taxon>Dacrymycetaceae</taxon>
        <taxon>Calocera</taxon>
    </lineage>
</organism>
<dbReference type="PANTHER" id="PTHR24269">
    <property type="entry name" value="KREMEN PROTEIN"/>
    <property type="match status" value="1"/>
</dbReference>
<keyword evidence="11" id="KW-1185">Reference proteome</keyword>
<reference evidence="10 11" key="1">
    <citation type="journal article" date="2016" name="Mol. Biol. Evol.">
        <title>Comparative Genomics of Early-Diverging Mushroom-Forming Fungi Provides Insights into the Origins of Lignocellulose Decay Capabilities.</title>
        <authorList>
            <person name="Nagy L.G."/>
            <person name="Riley R."/>
            <person name="Tritt A."/>
            <person name="Adam C."/>
            <person name="Daum C."/>
            <person name="Floudas D."/>
            <person name="Sun H."/>
            <person name="Yadav J.S."/>
            <person name="Pangilinan J."/>
            <person name="Larsson K.H."/>
            <person name="Matsuura K."/>
            <person name="Barry K."/>
            <person name="Labutti K."/>
            <person name="Kuo R."/>
            <person name="Ohm R.A."/>
            <person name="Bhattacharya S.S."/>
            <person name="Shirouzu T."/>
            <person name="Yoshinaga Y."/>
            <person name="Martin F.M."/>
            <person name="Grigoriev I.V."/>
            <person name="Hibbett D.S."/>
        </authorList>
    </citation>
    <scope>NUCLEOTIDE SEQUENCE [LARGE SCALE GENOMIC DNA]</scope>
    <source>
        <strain evidence="10 11">TUFC12733</strain>
    </source>
</reference>
<dbReference type="EMBL" id="KV417334">
    <property type="protein sequence ID" value="KZO90786.1"/>
    <property type="molecule type" value="Genomic_DNA"/>
</dbReference>
<proteinExistence type="predicted"/>
<feature type="domain" description="WSC" evidence="9">
    <location>
        <begin position="46"/>
        <end position="138"/>
    </location>
</feature>
<keyword evidence="10" id="KW-0378">Hydrolase</keyword>
<dbReference type="InterPro" id="IPR002889">
    <property type="entry name" value="WSC_carb-bd"/>
</dbReference>
<dbReference type="Pfam" id="PF01822">
    <property type="entry name" value="WSC"/>
    <property type="match status" value="3"/>
</dbReference>
<dbReference type="PANTHER" id="PTHR24269:SF16">
    <property type="entry name" value="PROTEIN SLG1"/>
    <property type="match status" value="1"/>
</dbReference>
<dbReference type="InterPro" id="IPR005197">
    <property type="entry name" value="Glyco_hydro_71"/>
</dbReference>
<evidence type="ECO:0000256" key="6">
    <source>
        <dbReference type="ARBA" id="ARBA00023180"/>
    </source>
</evidence>
<keyword evidence="4" id="KW-1133">Transmembrane helix</keyword>
<feature type="region of interest" description="Disordered" evidence="7">
    <location>
        <begin position="148"/>
        <end position="167"/>
    </location>
</feature>
<keyword evidence="5" id="KW-0472">Membrane</keyword>
<protein>
    <submittedName>
        <fullName evidence="10">Glycoside hydrolase family 71 protein</fullName>
    </submittedName>
</protein>
<keyword evidence="6" id="KW-0325">Glycoprotein</keyword>
<feature type="signal peptide" evidence="8">
    <location>
        <begin position="1"/>
        <end position="18"/>
    </location>
</feature>
<evidence type="ECO:0000313" key="10">
    <source>
        <dbReference type="EMBL" id="KZO90786.1"/>
    </source>
</evidence>
<dbReference type="CDD" id="cd11577">
    <property type="entry name" value="GH71"/>
    <property type="match status" value="1"/>
</dbReference>
<dbReference type="PROSITE" id="PS51212">
    <property type="entry name" value="WSC"/>
    <property type="match status" value="3"/>
</dbReference>
<dbReference type="InterPro" id="IPR051836">
    <property type="entry name" value="Kremen_rcpt"/>
</dbReference>
<feature type="chain" id="PRO_5007887000" evidence="8">
    <location>
        <begin position="19"/>
        <end position="836"/>
    </location>
</feature>
<keyword evidence="3 8" id="KW-0732">Signal</keyword>
<accession>A0A167GQ01</accession>
<dbReference type="OrthoDB" id="3257981at2759"/>
<keyword evidence="2" id="KW-0812">Transmembrane</keyword>
<dbReference type="GO" id="GO:0005886">
    <property type="term" value="C:plasma membrane"/>
    <property type="evidence" value="ECO:0007669"/>
    <property type="project" value="TreeGrafter"/>
</dbReference>
<evidence type="ECO:0000256" key="2">
    <source>
        <dbReference type="ARBA" id="ARBA00022692"/>
    </source>
</evidence>
<comment type="subcellular location">
    <subcellularLocation>
        <location evidence="1">Membrane</location>
        <topology evidence="1">Single-pass membrane protein</topology>
    </subcellularLocation>
</comment>
<evidence type="ECO:0000256" key="8">
    <source>
        <dbReference type="SAM" id="SignalP"/>
    </source>
</evidence>
<evidence type="ECO:0000256" key="7">
    <source>
        <dbReference type="SAM" id="MobiDB-lite"/>
    </source>
</evidence>
<dbReference type="Pfam" id="PF03659">
    <property type="entry name" value="Glyco_hydro_71"/>
    <property type="match status" value="1"/>
</dbReference>
<evidence type="ECO:0000256" key="4">
    <source>
        <dbReference type="ARBA" id="ARBA00022989"/>
    </source>
</evidence>
<dbReference type="GO" id="GO:0051118">
    <property type="term" value="F:glucan endo-1,3-alpha-glucosidase activity"/>
    <property type="evidence" value="ECO:0007669"/>
    <property type="project" value="InterPro"/>
</dbReference>
<evidence type="ECO:0000256" key="1">
    <source>
        <dbReference type="ARBA" id="ARBA00004167"/>
    </source>
</evidence>
<name>A0A167GQ01_CALVF</name>
<feature type="domain" description="WSC" evidence="9">
    <location>
        <begin position="171"/>
        <end position="263"/>
    </location>
</feature>
<dbReference type="STRING" id="1330018.A0A167GQ01"/>
<evidence type="ECO:0000256" key="3">
    <source>
        <dbReference type="ARBA" id="ARBA00022729"/>
    </source>
</evidence>
<evidence type="ECO:0000259" key="9">
    <source>
        <dbReference type="PROSITE" id="PS51212"/>
    </source>
</evidence>
<evidence type="ECO:0000313" key="11">
    <source>
        <dbReference type="Proteomes" id="UP000076738"/>
    </source>
</evidence>
<dbReference type="SMART" id="SM00321">
    <property type="entry name" value="WSC"/>
    <property type="match status" value="3"/>
</dbReference>
<dbReference type="Gene3D" id="3.20.20.80">
    <property type="entry name" value="Glycosidases"/>
    <property type="match status" value="1"/>
</dbReference>